<dbReference type="AlphaFoldDB" id="A0A1E2V7R6"/>
<feature type="transmembrane region" description="Helical" evidence="5">
    <location>
        <begin position="104"/>
        <end position="123"/>
    </location>
</feature>
<proteinExistence type="predicted"/>
<evidence type="ECO:0000256" key="3">
    <source>
        <dbReference type="ARBA" id="ARBA00022989"/>
    </source>
</evidence>
<dbReference type="Pfam" id="PF01124">
    <property type="entry name" value="MAPEG"/>
    <property type="match status" value="1"/>
</dbReference>
<dbReference type="GO" id="GO:0016020">
    <property type="term" value="C:membrane"/>
    <property type="evidence" value="ECO:0007669"/>
    <property type="project" value="UniProtKB-SubCell"/>
</dbReference>
<evidence type="ECO:0000256" key="2">
    <source>
        <dbReference type="ARBA" id="ARBA00022692"/>
    </source>
</evidence>
<dbReference type="SUPFAM" id="SSF161084">
    <property type="entry name" value="MAPEG domain-like"/>
    <property type="match status" value="1"/>
</dbReference>
<keyword evidence="3 5" id="KW-1133">Transmembrane helix</keyword>
<name>A0A1E2V7R6_9GAMM</name>
<comment type="caution">
    <text evidence="6">The sequence shown here is derived from an EMBL/GenBank/DDBJ whole genome shotgun (WGS) entry which is preliminary data.</text>
</comment>
<sequence length="126" mass="13852">MVTPIYAALLGLLLILLSFRVIKVRRRALVAVGTGDDPELLRATRVQGNFTEYVPLTLLLIWMLETQGAASPVFIHVLGVALLVGRCLHAYGVSQTQENLKLRISGMMMTFSVLMVSALSLLWQAV</sequence>
<dbReference type="EMBL" id="MDTQ01000001">
    <property type="protein sequence ID" value="ODC03058.1"/>
    <property type="molecule type" value="Genomic_DNA"/>
</dbReference>
<dbReference type="Proteomes" id="UP000094291">
    <property type="component" value="Unassembled WGS sequence"/>
</dbReference>
<dbReference type="InterPro" id="IPR001129">
    <property type="entry name" value="Membr-assoc_MAPEG"/>
</dbReference>
<protein>
    <submittedName>
        <fullName evidence="6">Glutathione metabolism protein</fullName>
    </submittedName>
</protein>
<evidence type="ECO:0000256" key="4">
    <source>
        <dbReference type="ARBA" id="ARBA00023136"/>
    </source>
</evidence>
<dbReference type="PANTHER" id="PTHR35814">
    <property type="match status" value="1"/>
</dbReference>
<keyword evidence="7" id="KW-1185">Reference proteome</keyword>
<dbReference type="InterPro" id="IPR023352">
    <property type="entry name" value="MAPEG-like_dom_sf"/>
</dbReference>
<dbReference type="PANTHER" id="PTHR35814:SF1">
    <property type="entry name" value="GLUTATHIONE S-TRANSFERASE-RELATED"/>
    <property type="match status" value="1"/>
</dbReference>
<reference evidence="6 7" key="1">
    <citation type="submission" date="2016-08" db="EMBL/GenBank/DDBJ databases">
        <authorList>
            <person name="Seilhamer J.J."/>
        </authorList>
    </citation>
    <scope>NUCLEOTIDE SEQUENCE [LARGE SCALE GENOMIC DNA]</scope>
    <source>
        <strain evidence="6 7">PH27A</strain>
    </source>
</reference>
<dbReference type="RefSeq" id="WP_068997453.1">
    <property type="nucleotide sequence ID" value="NZ_MDTQ01000001.1"/>
</dbReference>
<feature type="transmembrane region" description="Helical" evidence="5">
    <location>
        <begin position="6"/>
        <end position="22"/>
    </location>
</feature>
<evidence type="ECO:0000256" key="5">
    <source>
        <dbReference type="SAM" id="Phobius"/>
    </source>
</evidence>
<organism evidence="6 7">
    <name type="scientific">Terasakiispira papahanaumokuakeensis</name>
    <dbReference type="NCBI Taxonomy" id="197479"/>
    <lineage>
        <taxon>Bacteria</taxon>
        <taxon>Pseudomonadati</taxon>
        <taxon>Pseudomonadota</taxon>
        <taxon>Gammaproteobacteria</taxon>
        <taxon>Oceanospirillales</taxon>
        <taxon>Terasakiispira</taxon>
    </lineage>
</organism>
<feature type="transmembrane region" description="Helical" evidence="5">
    <location>
        <begin position="73"/>
        <end position="92"/>
    </location>
</feature>
<comment type="subcellular location">
    <subcellularLocation>
        <location evidence="1">Membrane</location>
    </subcellularLocation>
</comment>
<keyword evidence="2 5" id="KW-0812">Transmembrane</keyword>
<evidence type="ECO:0000256" key="1">
    <source>
        <dbReference type="ARBA" id="ARBA00004370"/>
    </source>
</evidence>
<accession>A0A1E2V7R6</accession>
<dbReference type="Gene3D" id="1.20.120.550">
    <property type="entry name" value="Membrane associated eicosanoid/glutathione metabolism-like domain"/>
    <property type="match status" value="1"/>
</dbReference>
<evidence type="ECO:0000313" key="7">
    <source>
        <dbReference type="Proteomes" id="UP000094291"/>
    </source>
</evidence>
<evidence type="ECO:0000313" key="6">
    <source>
        <dbReference type="EMBL" id="ODC03058.1"/>
    </source>
</evidence>
<gene>
    <name evidence="6" type="ORF">BFW38_05350</name>
</gene>
<dbReference type="STRING" id="197479.BFW38_05350"/>
<keyword evidence="4 5" id="KW-0472">Membrane</keyword>
<dbReference type="OrthoDB" id="8537976at2"/>